<accession>A0A7S3C123</accession>
<protein>
    <submittedName>
        <fullName evidence="2">Uncharacterized protein</fullName>
    </submittedName>
</protein>
<feature type="region of interest" description="Disordered" evidence="1">
    <location>
        <begin position="188"/>
        <end position="209"/>
    </location>
</feature>
<evidence type="ECO:0000256" key="1">
    <source>
        <dbReference type="SAM" id="MobiDB-lite"/>
    </source>
</evidence>
<sequence>MRAVQQLERCCAGHKALRRTVARRCLLNYPLWWRAPEATRLQQLDIAASSPAAAFAEAGGVGALLDVAGEGTASALMRHAEARKAVVAAVTRAVTGAMASRRDEVSALPQREDLCACLAIALDTGSTSRPPPPADLAAGAMCGIASALLRPESRPTVLGVVGGFGGAVLAGAMMRPLPSRDGSGRIIAPASTAPPKPPTTPRTVGRDSGRNRAEAMPHIAPAARSAGGGGRLVLPVSSAIARHAHKSSRCGSAETSSRLEAIAPVTARVTAATTAFRASAWRMSADAVPSPATSSSAPTPPASAKAAAGEDAAISSCCRRVASGARHHRG</sequence>
<reference evidence="2" key="1">
    <citation type="submission" date="2021-01" db="EMBL/GenBank/DDBJ databases">
        <authorList>
            <person name="Corre E."/>
            <person name="Pelletier E."/>
            <person name="Niang G."/>
            <person name="Scheremetjew M."/>
            <person name="Finn R."/>
            <person name="Kale V."/>
            <person name="Holt S."/>
            <person name="Cochrane G."/>
            <person name="Meng A."/>
            <person name="Brown T."/>
            <person name="Cohen L."/>
        </authorList>
    </citation>
    <scope>NUCLEOTIDE SEQUENCE</scope>
    <source>
        <strain evidence="2">RCC927</strain>
    </source>
</reference>
<feature type="region of interest" description="Disordered" evidence="1">
    <location>
        <begin position="288"/>
        <end position="313"/>
    </location>
</feature>
<evidence type="ECO:0000313" key="2">
    <source>
        <dbReference type="EMBL" id="CAE0149144.1"/>
    </source>
</evidence>
<dbReference type="AlphaFoldDB" id="A0A7S3C123"/>
<gene>
    <name evidence="2" type="ORF">PSIN1315_LOCUS12153</name>
</gene>
<proteinExistence type="predicted"/>
<organism evidence="2">
    <name type="scientific">Prasinoderma singulare</name>
    <dbReference type="NCBI Taxonomy" id="676789"/>
    <lineage>
        <taxon>Eukaryota</taxon>
        <taxon>Viridiplantae</taxon>
        <taxon>Prasinodermophyta</taxon>
        <taxon>Prasinodermophyceae</taxon>
        <taxon>Prasinodermales</taxon>
        <taxon>Prasinodermaceae</taxon>
        <taxon>Prasinoderma</taxon>
    </lineage>
</organism>
<name>A0A7S3C123_9VIRI</name>
<dbReference type="EMBL" id="HBHY01018996">
    <property type="protein sequence ID" value="CAE0149144.1"/>
    <property type="molecule type" value="Transcribed_RNA"/>
</dbReference>